<sequence>MTRVHIKTAGHMIDTAVVSVNKLGKMAGSSSSKCSFALTLVCLFFQFFVSCAGQGDDVITAQEINADTFERKMEAGNFLLVNFIGPGCKNCKDFTPIFNQVNTELLRAKSDVTAAVINNLDIVQHYDLQKLPSLVFFRKTVPILYEGHHEVEEILAWLSNTRELQGRYLNDNDFEHLTQASTGATTGDWLVQFCDPERPQCIALQTMWETVAYRLKDRLNVATVDTSVNKALVKRFKISVDKTPSVILFHKGNQYPYGLFHFGIASLAHFAEQSYKHVQGSPVLPPPAPLMKDEKMYKIHYKMINGPAERLETWLSTGHKTNKANKVPRERTRVDDLTEDIAKKLKAVQPESKGIFFLIFGGLLVFVLVLCKVFMTSPNRQSGTGGGPKKGV</sequence>
<evidence type="ECO:0000313" key="3">
    <source>
        <dbReference type="Proteomes" id="UP000887568"/>
    </source>
</evidence>
<proteinExistence type="predicted"/>
<dbReference type="GeneID" id="119729707"/>
<evidence type="ECO:0000256" key="1">
    <source>
        <dbReference type="SAM" id="Phobius"/>
    </source>
</evidence>
<dbReference type="PANTHER" id="PTHR19991">
    <property type="entry name" value="L 2 01289"/>
    <property type="match status" value="1"/>
</dbReference>
<dbReference type="Gene3D" id="3.40.30.10">
    <property type="entry name" value="Glutaredoxin"/>
    <property type="match status" value="2"/>
</dbReference>
<dbReference type="InterPro" id="IPR036249">
    <property type="entry name" value="Thioredoxin-like_sf"/>
</dbReference>
<keyword evidence="1" id="KW-0472">Membrane</keyword>
<dbReference type="Pfam" id="PF13848">
    <property type="entry name" value="Thioredoxin_6"/>
    <property type="match status" value="1"/>
</dbReference>
<dbReference type="Proteomes" id="UP000887568">
    <property type="component" value="Unplaced"/>
</dbReference>
<keyword evidence="1" id="KW-0812">Transmembrane</keyword>
<evidence type="ECO:0008006" key="4">
    <source>
        <dbReference type="Google" id="ProtNLM"/>
    </source>
</evidence>
<keyword evidence="1" id="KW-1133">Transmembrane helix</keyword>
<dbReference type="SUPFAM" id="SSF52833">
    <property type="entry name" value="Thioredoxin-like"/>
    <property type="match status" value="2"/>
</dbReference>
<reference evidence="2" key="1">
    <citation type="submission" date="2022-11" db="UniProtKB">
        <authorList>
            <consortium name="EnsemblMetazoa"/>
        </authorList>
    </citation>
    <scope>IDENTIFICATION</scope>
</reference>
<dbReference type="OrthoDB" id="72053at2759"/>
<organism evidence="2 3">
    <name type="scientific">Patiria miniata</name>
    <name type="common">Bat star</name>
    <name type="synonym">Asterina miniata</name>
    <dbReference type="NCBI Taxonomy" id="46514"/>
    <lineage>
        <taxon>Eukaryota</taxon>
        <taxon>Metazoa</taxon>
        <taxon>Echinodermata</taxon>
        <taxon>Eleutherozoa</taxon>
        <taxon>Asterozoa</taxon>
        <taxon>Asteroidea</taxon>
        <taxon>Valvatacea</taxon>
        <taxon>Valvatida</taxon>
        <taxon>Asterinidae</taxon>
        <taxon>Patiria</taxon>
    </lineage>
</organism>
<dbReference type="PANTHER" id="PTHR19991:SF2">
    <property type="entry name" value="GH08893P"/>
    <property type="match status" value="1"/>
</dbReference>
<dbReference type="AlphaFoldDB" id="A0A914A3B4"/>
<evidence type="ECO:0000313" key="2">
    <source>
        <dbReference type="EnsemblMetazoa" id="XP_038058323.1"/>
    </source>
</evidence>
<feature type="transmembrane region" description="Helical" evidence="1">
    <location>
        <begin position="354"/>
        <end position="375"/>
    </location>
</feature>
<dbReference type="EnsemblMetazoa" id="XM_038202395.1">
    <property type="protein sequence ID" value="XP_038058323.1"/>
    <property type="gene ID" value="LOC119729707"/>
</dbReference>
<dbReference type="OMA" id="HGKMYRY"/>
<accession>A0A914A3B4</accession>
<protein>
    <recommendedName>
        <fullName evidence="4">Thioredoxin domain-containing protein</fullName>
    </recommendedName>
</protein>
<dbReference type="RefSeq" id="XP_038058323.1">
    <property type="nucleotide sequence ID" value="XM_038202395.1"/>
</dbReference>
<keyword evidence="3" id="KW-1185">Reference proteome</keyword>
<name>A0A914A3B4_PATMI</name>
<dbReference type="CDD" id="cd02961">
    <property type="entry name" value="PDI_a_family"/>
    <property type="match status" value="2"/>
</dbReference>